<proteinExistence type="predicted"/>
<name>A0A0Q0EGQ4_9PSED</name>
<accession>A0A0Q0EGQ4</accession>
<gene>
    <name evidence="1" type="ORF">ALO44_200159</name>
</gene>
<reference evidence="1 2" key="1">
    <citation type="submission" date="2015-09" db="EMBL/GenBank/DDBJ databases">
        <title>Genome announcement of multiple Pseudomonas syringae strains.</title>
        <authorList>
            <person name="Thakur S."/>
            <person name="Wang P.W."/>
            <person name="Gong Y."/>
            <person name="Weir B.S."/>
            <person name="Guttman D.S."/>
        </authorList>
    </citation>
    <scope>NUCLEOTIDE SEQUENCE [LARGE SCALE GENOMIC DNA]</scope>
    <source>
        <strain evidence="1 2">ICMP4091</strain>
    </source>
</reference>
<sequence length="66" mass="7393">MVSRSARFSGDSAFKTQGDQVEFIHKDIYNAHRIGVADVIVETLWKQGTLTSVFALDEAFHGQPLR</sequence>
<dbReference type="AlphaFoldDB" id="A0A0Q0EGQ4"/>
<evidence type="ECO:0000313" key="1">
    <source>
        <dbReference type="EMBL" id="KPY85437.1"/>
    </source>
</evidence>
<evidence type="ECO:0000313" key="2">
    <source>
        <dbReference type="Proteomes" id="UP000050474"/>
    </source>
</evidence>
<protein>
    <submittedName>
        <fullName evidence="1">Conjugal transfer protein</fullName>
    </submittedName>
</protein>
<dbReference type="EMBL" id="LJRM01000106">
    <property type="protein sequence ID" value="KPY85437.1"/>
    <property type="molecule type" value="Genomic_DNA"/>
</dbReference>
<dbReference type="Proteomes" id="UP000050474">
    <property type="component" value="Unassembled WGS sequence"/>
</dbReference>
<organism evidence="1 2">
    <name type="scientific">Pseudomonas syringae pv. tagetis</name>
    <dbReference type="NCBI Taxonomy" id="129140"/>
    <lineage>
        <taxon>Bacteria</taxon>
        <taxon>Pseudomonadati</taxon>
        <taxon>Pseudomonadota</taxon>
        <taxon>Gammaproteobacteria</taxon>
        <taxon>Pseudomonadales</taxon>
        <taxon>Pseudomonadaceae</taxon>
        <taxon>Pseudomonas</taxon>
    </lineage>
</organism>
<comment type="caution">
    <text evidence="1">The sequence shown here is derived from an EMBL/GenBank/DDBJ whole genome shotgun (WGS) entry which is preliminary data.</text>
</comment>